<dbReference type="GO" id="GO:0051213">
    <property type="term" value="F:dioxygenase activity"/>
    <property type="evidence" value="ECO:0007669"/>
    <property type="project" value="UniProtKB-KW"/>
</dbReference>
<accession>A0ABS7SIX9</accession>
<protein>
    <submittedName>
        <fullName evidence="2">Alpha-ketoglutarate-dependent dioxygenase AlkB</fullName>
    </submittedName>
</protein>
<dbReference type="InterPro" id="IPR037151">
    <property type="entry name" value="AlkB-like_sf"/>
</dbReference>
<dbReference type="PANTHER" id="PTHR31212">
    <property type="entry name" value="ALPHA-KETOGLUTARATE-DEPENDENT DIOXYGENASE ALKB HOMOLOG 3"/>
    <property type="match status" value="1"/>
</dbReference>
<sequence>MDLFTPSNALIPIAIPDGELLLLEQLPLALTNDEVLARLVADTAWRAESITLWGKRHLQPRLTAWHGEAGYSYSGLDLEPLPFTPLLLTLKQAVELATGHCFNSVLLNYYRSERDSMGMHSDDEAELGPEPAIASLSFGASRRFILRHKHTKQTLRLELSAGSVLLMRGKTQHFWLHGINKSTRPMGPRLNLTFRNILASPTKTR</sequence>
<keyword evidence="3" id="KW-1185">Reference proteome</keyword>
<evidence type="ECO:0000259" key="1">
    <source>
        <dbReference type="PROSITE" id="PS51471"/>
    </source>
</evidence>
<dbReference type="InterPro" id="IPR032854">
    <property type="entry name" value="ALKBH3"/>
</dbReference>
<name>A0ABS7SIX9_9BURK</name>
<dbReference type="Pfam" id="PF13532">
    <property type="entry name" value="2OG-FeII_Oxy_2"/>
    <property type="match status" value="1"/>
</dbReference>
<keyword evidence="2" id="KW-0560">Oxidoreductase</keyword>
<evidence type="ECO:0000313" key="3">
    <source>
        <dbReference type="Proteomes" id="UP000809349"/>
    </source>
</evidence>
<reference evidence="2 3" key="1">
    <citation type="submission" date="2021-01" db="EMBL/GenBank/DDBJ databases">
        <authorList>
            <person name="Ruan W."/>
            <person name="Khan S.A."/>
            <person name="Jeon C.O."/>
        </authorList>
    </citation>
    <scope>NUCLEOTIDE SEQUENCE [LARGE SCALE GENOMIC DNA]</scope>
    <source>
        <strain evidence="2 3">R798</strain>
    </source>
</reference>
<dbReference type="Proteomes" id="UP000809349">
    <property type="component" value="Unassembled WGS sequence"/>
</dbReference>
<dbReference type="EMBL" id="JAFBIL020000001">
    <property type="protein sequence ID" value="MBZ2206169.1"/>
    <property type="molecule type" value="Genomic_DNA"/>
</dbReference>
<keyword evidence="2" id="KW-0223">Dioxygenase</keyword>
<dbReference type="InterPro" id="IPR005123">
    <property type="entry name" value="Oxoglu/Fe-dep_dioxygenase_dom"/>
</dbReference>
<organism evidence="2 3">
    <name type="scientific">Massilia soli</name>
    <dbReference type="NCBI Taxonomy" id="2792854"/>
    <lineage>
        <taxon>Bacteria</taxon>
        <taxon>Pseudomonadati</taxon>
        <taxon>Pseudomonadota</taxon>
        <taxon>Betaproteobacteria</taxon>
        <taxon>Burkholderiales</taxon>
        <taxon>Oxalobacteraceae</taxon>
        <taxon>Telluria group</taxon>
        <taxon>Massilia</taxon>
    </lineage>
</organism>
<dbReference type="PROSITE" id="PS51471">
    <property type="entry name" value="FE2OG_OXY"/>
    <property type="match status" value="1"/>
</dbReference>
<gene>
    <name evidence="2" type="ORF">I4X03_002725</name>
</gene>
<comment type="caution">
    <text evidence="2">The sequence shown here is derived from an EMBL/GenBank/DDBJ whole genome shotgun (WGS) entry which is preliminary data.</text>
</comment>
<proteinExistence type="predicted"/>
<feature type="domain" description="Fe2OG dioxygenase" evidence="1">
    <location>
        <begin position="101"/>
        <end position="198"/>
    </location>
</feature>
<reference evidence="2 3" key="2">
    <citation type="submission" date="2021-08" db="EMBL/GenBank/DDBJ databases">
        <title>Massilia sp. R798.</title>
        <authorList>
            <person name="Baek J.H."/>
            <person name="Jung H.S."/>
            <person name="Kim K.R."/>
            <person name="Jeon C.O."/>
        </authorList>
    </citation>
    <scope>NUCLEOTIDE SEQUENCE [LARGE SCALE GENOMIC DNA]</scope>
    <source>
        <strain evidence="2 3">R798</strain>
    </source>
</reference>
<dbReference type="RefSeq" id="WP_223465202.1">
    <property type="nucleotide sequence ID" value="NZ_JAFBIL020000001.1"/>
</dbReference>
<dbReference type="SUPFAM" id="SSF51197">
    <property type="entry name" value="Clavaminate synthase-like"/>
    <property type="match status" value="1"/>
</dbReference>
<dbReference type="Gene3D" id="2.60.120.590">
    <property type="entry name" value="Alpha-ketoglutarate-dependent dioxygenase AlkB-like"/>
    <property type="match status" value="1"/>
</dbReference>
<dbReference type="PANTHER" id="PTHR31212:SF4">
    <property type="entry name" value="ALPHA-KETOGLUTARATE-DEPENDENT DIOXYGENASE ALKB HOMOLOG 3"/>
    <property type="match status" value="1"/>
</dbReference>
<evidence type="ECO:0000313" key="2">
    <source>
        <dbReference type="EMBL" id="MBZ2206169.1"/>
    </source>
</evidence>
<dbReference type="InterPro" id="IPR027450">
    <property type="entry name" value="AlkB-like"/>
</dbReference>